<keyword evidence="3" id="KW-1185">Reference proteome</keyword>
<proteinExistence type="predicted"/>
<organism evidence="2 3">
    <name type="scientific">Rhynchophorus ferrugineus</name>
    <name type="common">Red palm weevil</name>
    <name type="synonym">Curculio ferrugineus</name>
    <dbReference type="NCBI Taxonomy" id="354439"/>
    <lineage>
        <taxon>Eukaryota</taxon>
        <taxon>Metazoa</taxon>
        <taxon>Ecdysozoa</taxon>
        <taxon>Arthropoda</taxon>
        <taxon>Hexapoda</taxon>
        <taxon>Insecta</taxon>
        <taxon>Pterygota</taxon>
        <taxon>Neoptera</taxon>
        <taxon>Endopterygota</taxon>
        <taxon>Coleoptera</taxon>
        <taxon>Polyphaga</taxon>
        <taxon>Cucujiformia</taxon>
        <taxon>Curculionidae</taxon>
        <taxon>Dryophthorinae</taxon>
        <taxon>Rhynchophorus</taxon>
    </lineage>
</organism>
<protein>
    <submittedName>
        <fullName evidence="2">Uncharacterized protein</fullName>
    </submittedName>
</protein>
<evidence type="ECO:0000313" key="3">
    <source>
        <dbReference type="Proteomes" id="UP000625711"/>
    </source>
</evidence>
<keyword evidence="1" id="KW-0472">Membrane</keyword>
<dbReference type="Proteomes" id="UP000625711">
    <property type="component" value="Unassembled WGS sequence"/>
</dbReference>
<gene>
    <name evidence="2" type="ORF">GWI33_017421</name>
</gene>
<feature type="transmembrane region" description="Helical" evidence="1">
    <location>
        <begin position="169"/>
        <end position="192"/>
    </location>
</feature>
<sequence length="202" mass="23094">MEKKMLELSAFKLEQNCGRKVINVKFGKGKKKVITLQDPLIEVDEEENHENMSDIPQELSALSSEENEQQKIVNPIDTITTTEDNHVKITVTNNSTSETITTSNQDITTTSSVTESTPEKLIEESDDEEEVKFELTNSIFNMSLEKFQNLAPVPERNYRRSKTFLRRNLSFIIATAIFFGVFLFAVFCYVMYGKISDLISPY</sequence>
<accession>A0A834HZS2</accession>
<dbReference type="EMBL" id="JAACXV010014220">
    <property type="protein sequence ID" value="KAF7269526.1"/>
    <property type="molecule type" value="Genomic_DNA"/>
</dbReference>
<dbReference type="AlphaFoldDB" id="A0A834HZS2"/>
<evidence type="ECO:0000256" key="1">
    <source>
        <dbReference type="SAM" id="Phobius"/>
    </source>
</evidence>
<reference evidence="2" key="1">
    <citation type="submission" date="2020-08" db="EMBL/GenBank/DDBJ databases">
        <title>Genome sequencing and assembly of the red palm weevil Rhynchophorus ferrugineus.</title>
        <authorList>
            <person name="Dias G.B."/>
            <person name="Bergman C.M."/>
            <person name="Manee M."/>
        </authorList>
    </citation>
    <scope>NUCLEOTIDE SEQUENCE</scope>
    <source>
        <strain evidence="2">AA-2017</strain>
        <tissue evidence="2">Whole larva</tissue>
    </source>
</reference>
<comment type="caution">
    <text evidence="2">The sequence shown here is derived from an EMBL/GenBank/DDBJ whole genome shotgun (WGS) entry which is preliminary data.</text>
</comment>
<evidence type="ECO:0000313" key="2">
    <source>
        <dbReference type="EMBL" id="KAF7269526.1"/>
    </source>
</evidence>
<keyword evidence="1" id="KW-1133">Transmembrane helix</keyword>
<name>A0A834HZS2_RHYFE</name>
<keyword evidence="1" id="KW-0812">Transmembrane</keyword>